<accession>A0ABU0XN59</accession>
<dbReference type="PANTHER" id="PTHR33164">
    <property type="entry name" value="TRANSCRIPTIONAL REGULATOR, MARR FAMILY"/>
    <property type="match status" value="1"/>
</dbReference>
<dbReference type="InterPro" id="IPR036388">
    <property type="entry name" value="WH-like_DNA-bd_sf"/>
</dbReference>
<keyword evidence="6" id="KW-1185">Reference proteome</keyword>
<dbReference type="GeneID" id="56947122"/>
<dbReference type="SMART" id="SM00347">
    <property type="entry name" value="HTH_MARR"/>
    <property type="match status" value="1"/>
</dbReference>
<evidence type="ECO:0000256" key="2">
    <source>
        <dbReference type="ARBA" id="ARBA00023125"/>
    </source>
</evidence>
<dbReference type="PRINTS" id="PR00598">
    <property type="entry name" value="HTHMARR"/>
</dbReference>
<evidence type="ECO:0000256" key="1">
    <source>
        <dbReference type="ARBA" id="ARBA00023015"/>
    </source>
</evidence>
<dbReference type="InterPro" id="IPR000835">
    <property type="entry name" value="HTH_MarR-typ"/>
</dbReference>
<reference evidence="5 6" key="1">
    <citation type="submission" date="2023-08" db="EMBL/GenBank/DDBJ databases">
        <title>Draft genome sequence of Janthinobacterium lividum.</title>
        <authorList>
            <person name="Chun B.H."/>
            <person name="Lee Y."/>
        </authorList>
    </citation>
    <scope>NUCLEOTIDE SEQUENCE [LARGE SCALE GENOMIC DNA]</scope>
    <source>
        <strain evidence="5 6">AMJK</strain>
    </source>
</reference>
<dbReference type="InterPro" id="IPR039422">
    <property type="entry name" value="MarR/SlyA-like"/>
</dbReference>
<organism evidence="5 6">
    <name type="scientific">Janthinobacterium lividum</name>
    <dbReference type="NCBI Taxonomy" id="29581"/>
    <lineage>
        <taxon>Bacteria</taxon>
        <taxon>Pseudomonadati</taxon>
        <taxon>Pseudomonadota</taxon>
        <taxon>Betaproteobacteria</taxon>
        <taxon>Burkholderiales</taxon>
        <taxon>Oxalobacteraceae</taxon>
        <taxon>Janthinobacterium</taxon>
    </lineage>
</organism>
<sequence>MTLIVLATQEFHLQLPIRYPNMPQLLLKARDSLLQHFRPILNHFGVTEQQWRIMRALNESPTLEPRELCEICQISSPSMSGILARMEEIGLIGRSKFEGDQRRRKVHLSEAGASLLMQMGKLIDLQYAHLEAAYGKQVFEDMRRTLEAFIALETLPVAPAILR</sequence>
<evidence type="ECO:0000259" key="4">
    <source>
        <dbReference type="PROSITE" id="PS50995"/>
    </source>
</evidence>
<dbReference type="Proteomes" id="UP001237592">
    <property type="component" value="Unassembled WGS sequence"/>
</dbReference>
<dbReference type="InterPro" id="IPR023187">
    <property type="entry name" value="Tscrpt_reg_MarR-type_CS"/>
</dbReference>
<dbReference type="NCBIfam" id="TIGR02337">
    <property type="entry name" value="HpaR"/>
    <property type="match status" value="1"/>
</dbReference>
<dbReference type="InterPro" id="IPR036390">
    <property type="entry name" value="WH_DNA-bd_sf"/>
</dbReference>
<evidence type="ECO:0000313" key="5">
    <source>
        <dbReference type="EMBL" id="MDQ4624960.1"/>
    </source>
</evidence>
<proteinExistence type="predicted"/>
<feature type="domain" description="HTH marR-type" evidence="4">
    <location>
        <begin position="19"/>
        <end position="151"/>
    </location>
</feature>
<dbReference type="PROSITE" id="PS50995">
    <property type="entry name" value="HTH_MARR_2"/>
    <property type="match status" value="1"/>
</dbReference>
<keyword evidence="2" id="KW-0238">DNA-binding</keyword>
<dbReference type="SUPFAM" id="SSF46785">
    <property type="entry name" value="Winged helix' DNA-binding domain"/>
    <property type="match status" value="1"/>
</dbReference>
<evidence type="ECO:0000313" key="6">
    <source>
        <dbReference type="Proteomes" id="UP001237592"/>
    </source>
</evidence>
<dbReference type="Pfam" id="PF12802">
    <property type="entry name" value="MarR_2"/>
    <property type="match status" value="1"/>
</dbReference>
<protein>
    <submittedName>
        <fullName evidence="5">Homoprotocatechuate degradation operon regulator HpaR</fullName>
    </submittedName>
</protein>
<dbReference type="PANTHER" id="PTHR33164:SF13">
    <property type="entry name" value="4-HYDROXYPHENYLACETATE CATABOLISM PROTEIN"/>
    <property type="match status" value="1"/>
</dbReference>
<keyword evidence="1" id="KW-0805">Transcription regulation</keyword>
<dbReference type="Gene3D" id="1.10.10.10">
    <property type="entry name" value="Winged helix-like DNA-binding domain superfamily/Winged helix DNA-binding domain"/>
    <property type="match status" value="1"/>
</dbReference>
<keyword evidence="3" id="KW-0804">Transcription</keyword>
<gene>
    <name evidence="5" type="primary">hpaR</name>
    <name evidence="5" type="ORF">RB624_03545</name>
</gene>
<name>A0ABU0XN59_9BURK</name>
<dbReference type="EMBL" id="JAVFKP010000001">
    <property type="protein sequence ID" value="MDQ4624960.1"/>
    <property type="molecule type" value="Genomic_DNA"/>
</dbReference>
<dbReference type="InterPro" id="IPR012712">
    <property type="entry name" value="HpaR/FarR"/>
</dbReference>
<comment type="caution">
    <text evidence="5">The sequence shown here is derived from an EMBL/GenBank/DDBJ whole genome shotgun (WGS) entry which is preliminary data.</text>
</comment>
<evidence type="ECO:0000256" key="3">
    <source>
        <dbReference type="ARBA" id="ARBA00023163"/>
    </source>
</evidence>
<dbReference type="PROSITE" id="PS01117">
    <property type="entry name" value="HTH_MARR_1"/>
    <property type="match status" value="1"/>
</dbReference>
<dbReference type="RefSeq" id="WP_240317709.1">
    <property type="nucleotide sequence ID" value="NZ_CP048832.1"/>
</dbReference>